<feature type="region of interest" description="Disordered" evidence="1">
    <location>
        <begin position="1"/>
        <end position="25"/>
    </location>
</feature>
<proteinExistence type="predicted"/>
<evidence type="ECO:0000313" key="3">
    <source>
        <dbReference type="Proteomes" id="UP001595824"/>
    </source>
</evidence>
<feature type="compositionally biased region" description="Polar residues" evidence="1">
    <location>
        <begin position="11"/>
        <end position="24"/>
    </location>
</feature>
<sequence>MPETDAHAGDTSGTRPRQDPQGSWRSLLEPEYRERAFNLQQTSDAIEQHVTAYDLAIPPYNQQDEAANLEKLAENVEMLRVEQRKRQQLLEHQSRKARGHLTDDEGILIGLCAVGRGPSTPQL</sequence>
<protein>
    <submittedName>
        <fullName evidence="2">Uncharacterized protein</fullName>
    </submittedName>
</protein>
<name>A0ABV8THK3_9ACTN</name>
<evidence type="ECO:0000256" key="1">
    <source>
        <dbReference type="SAM" id="MobiDB-lite"/>
    </source>
</evidence>
<comment type="caution">
    <text evidence="2">The sequence shown here is derived from an EMBL/GenBank/DDBJ whole genome shotgun (WGS) entry which is preliminary data.</text>
</comment>
<organism evidence="2 3">
    <name type="scientific">Streptomyces andamanensis</name>
    <dbReference type="NCBI Taxonomy" id="1565035"/>
    <lineage>
        <taxon>Bacteria</taxon>
        <taxon>Bacillati</taxon>
        <taxon>Actinomycetota</taxon>
        <taxon>Actinomycetes</taxon>
        <taxon>Kitasatosporales</taxon>
        <taxon>Streptomycetaceae</taxon>
        <taxon>Streptomyces</taxon>
    </lineage>
</organism>
<gene>
    <name evidence="2" type="ORF">ACFPC0_20410</name>
</gene>
<reference evidence="3" key="1">
    <citation type="journal article" date="2019" name="Int. J. Syst. Evol. Microbiol.">
        <title>The Global Catalogue of Microorganisms (GCM) 10K type strain sequencing project: providing services to taxonomists for standard genome sequencing and annotation.</title>
        <authorList>
            <consortium name="The Broad Institute Genomics Platform"/>
            <consortium name="The Broad Institute Genome Sequencing Center for Infectious Disease"/>
            <person name="Wu L."/>
            <person name="Ma J."/>
        </authorList>
    </citation>
    <scope>NUCLEOTIDE SEQUENCE [LARGE SCALE GENOMIC DNA]</scope>
    <source>
        <strain evidence="3">PCU 347</strain>
    </source>
</reference>
<dbReference type="EMBL" id="JBHSDP010000021">
    <property type="protein sequence ID" value="MFC4330102.1"/>
    <property type="molecule type" value="Genomic_DNA"/>
</dbReference>
<keyword evidence="3" id="KW-1185">Reference proteome</keyword>
<evidence type="ECO:0000313" key="2">
    <source>
        <dbReference type="EMBL" id="MFC4330102.1"/>
    </source>
</evidence>
<dbReference type="Proteomes" id="UP001595824">
    <property type="component" value="Unassembled WGS sequence"/>
</dbReference>
<accession>A0ABV8THK3</accession>